<keyword evidence="1" id="KW-0732">Signal</keyword>
<feature type="signal peptide" evidence="1">
    <location>
        <begin position="1"/>
        <end position="27"/>
    </location>
</feature>
<dbReference type="GeneID" id="119719116"/>
<evidence type="ECO:0000313" key="2">
    <source>
        <dbReference type="EnsemblMetazoa" id="XP_038044363.1"/>
    </source>
</evidence>
<name>A0A913YXU7_PATMI</name>
<sequence>MKIKFKDRMTNLALLWSILLLVAKSLGQAGGSQVRLLRPTFRPLSLPVLPCSISLESSQIAQVRAESDFIQSIQSNPDLLHSEVSQRPVVTLTQGQERQLLQRYPQLFKQQAVTLPVISPVIPPVIARHRRDLPGRVCAPRQGSQPLILARQANGQVVQLAQLTNSNQWIMEETCSAVSDGGMNCDLAEREIPALFINLSGILANGGTNADFDMAYVVVHCCVAVSS</sequence>
<dbReference type="AlphaFoldDB" id="A0A913YXU7"/>
<feature type="chain" id="PRO_5037517049" evidence="1">
    <location>
        <begin position="28"/>
        <end position="227"/>
    </location>
</feature>
<dbReference type="Proteomes" id="UP000887568">
    <property type="component" value="Unplaced"/>
</dbReference>
<dbReference type="EnsemblMetazoa" id="XM_038188435.1">
    <property type="protein sequence ID" value="XP_038044363.1"/>
    <property type="gene ID" value="LOC119719116"/>
</dbReference>
<reference evidence="2" key="1">
    <citation type="submission" date="2022-11" db="UniProtKB">
        <authorList>
            <consortium name="EnsemblMetazoa"/>
        </authorList>
    </citation>
    <scope>IDENTIFICATION</scope>
</reference>
<evidence type="ECO:0000256" key="1">
    <source>
        <dbReference type="SAM" id="SignalP"/>
    </source>
</evidence>
<proteinExistence type="predicted"/>
<evidence type="ECO:0000313" key="3">
    <source>
        <dbReference type="Proteomes" id="UP000887568"/>
    </source>
</evidence>
<dbReference type="RefSeq" id="XP_038044363.1">
    <property type="nucleotide sequence ID" value="XM_038188435.1"/>
</dbReference>
<organism evidence="2 3">
    <name type="scientific">Patiria miniata</name>
    <name type="common">Bat star</name>
    <name type="synonym">Asterina miniata</name>
    <dbReference type="NCBI Taxonomy" id="46514"/>
    <lineage>
        <taxon>Eukaryota</taxon>
        <taxon>Metazoa</taxon>
        <taxon>Echinodermata</taxon>
        <taxon>Eleutherozoa</taxon>
        <taxon>Asterozoa</taxon>
        <taxon>Asteroidea</taxon>
        <taxon>Valvatacea</taxon>
        <taxon>Valvatida</taxon>
        <taxon>Asterinidae</taxon>
        <taxon>Patiria</taxon>
    </lineage>
</organism>
<accession>A0A913YXU7</accession>
<keyword evidence="3" id="KW-1185">Reference proteome</keyword>
<protein>
    <submittedName>
        <fullName evidence="2">Uncharacterized protein</fullName>
    </submittedName>
</protein>